<comment type="caution">
    <text evidence="2">The sequence shown here is derived from an EMBL/GenBank/DDBJ whole genome shotgun (WGS) entry which is preliminary data.</text>
</comment>
<feature type="compositionally biased region" description="Low complexity" evidence="1">
    <location>
        <begin position="56"/>
        <end position="79"/>
    </location>
</feature>
<name>A0ABS8PJ03_9PSEU</name>
<proteinExistence type="predicted"/>
<sequence>MANADGSQLDCTTLAPIEQGMGAHSAPLGLSFTTSPLPDGWGTGALIGAHGSWDRTPVTPSSSASTTGCCSSTSRPVTSRPRRARAAVRGGRAASSPG</sequence>
<organism evidence="2 3">
    <name type="scientific">Actinomycetospora endophytica</name>
    <dbReference type="NCBI Taxonomy" id="2291215"/>
    <lineage>
        <taxon>Bacteria</taxon>
        <taxon>Bacillati</taxon>
        <taxon>Actinomycetota</taxon>
        <taxon>Actinomycetes</taxon>
        <taxon>Pseudonocardiales</taxon>
        <taxon>Pseudonocardiaceae</taxon>
        <taxon>Actinomycetospora</taxon>
    </lineage>
</organism>
<dbReference type="EMBL" id="JAJNDB010000012">
    <property type="protein sequence ID" value="MCD2198257.1"/>
    <property type="molecule type" value="Genomic_DNA"/>
</dbReference>
<accession>A0ABS8PJ03</accession>
<protein>
    <submittedName>
        <fullName evidence="2">Uncharacterized protein</fullName>
    </submittedName>
</protein>
<feature type="region of interest" description="Disordered" evidence="1">
    <location>
        <begin position="22"/>
        <end position="98"/>
    </location>
</feature>
<gene>
    <name evidence="2" type="ORF">LQ327_33320</name>
</gene>
<evidence type="ECO:0000313" key="2">
    <source>
        <dbReference type="EMBL" id="MCD2198257.1"/>
    </source>
</evidence>
<dbReference type="Proteomes" id="UP001199469">
    <property type="component" value="Unassembled WGS sequence"/>
</dbReference>
<keyword evidence="3" id="KW-1185">Reference proteome</keyword>
<evidence type="ECO:0000256" key="1">
    <source>
        <dbReference type="SAM" id="MobiDB-lite"/>
    </source>
</evidence>
<evidence type="ECO:0000313" key="3">
    <source>
        <dbReference type="Proteomes" id="UP001199469"/>
    </source>
</evidence>
<dbReference type="RefSeq" id="WP_230741048.1">
    <property type="nucleotide sequence ID" value="NZ_JAJNDB010000012.1"/>
</dbReference>
<reference evidence="2 3" key="1">
    <citation type="submission" date="2021-11" db="EMBL/GenBank/DDBJ databases">
        <title>Draft genome sequence of Actinomycetospora sp. SF1 isolated from the rhizosphere soil.</title>
        <authorList>
            <person name="Duangmal K."/>
            <person name="Chantavorakit T."/>
        </authorList>
    </citation>
    <scope>NUCLEOTIDE SEQUENCE [LARGE SCALE GENOMIC DNA]</scope>
    <source>
        <strain evidence="2 3">TBRC 5722</strain>
    </source>
</reference>
<feature type="compositionally biased region" description="Low complexity" evidence="1">
    <location>
        <begin position="87"/>
        <end position="98"/>
    </location>
</feature>